<reference evidence="1 2" key="1">
    <citation type="submission" date="2019-11" db="EMBL/GenBank/DDBJ databases">
        <title>Whole Genome Sequencing and Comparative Genomic Analyses of Lysinibacillus pakistanensis LZH-9, a Halotolerant Strain with Excellent COD Removal Capability.</title>
        <authorList>
            <person name="Zhou H."/>
        </authorList>
    </citation>
    <scope>NUCLEOTIDE SEQUENCE [LARGE SCALE GENOMIC DNA]</scope>
    <source>
        <strain evidence="1 2">LZH-9</strain>
    </source>
</reference>
<accession>A0ABX6DB38</accession>
<organism evidence="1 2">
    <name type="scientific">Lysinibacillus pakistanensis</name>
    <dbReference type="NCBI Taxonomy" id="759811"/>
    <lineage>
        <taxon>Bacteria</taxon>
        <taxon>Bacillati</taxon>
        <taxon>Bacillota</taxon>
        <taxon>Bacilli</taxon>
        <taxon>Bacillales</taxon>
        <taxon>Bacillaceae</taxon>
        <taxon>Lysinibacillus</taxon>
    </lineage>
</organism>
<evidence type="ECO:0000313" key="1">
    <source>
        <dbReference type="EMBL" id="QGG51799.1"/>
    </source>
</evidence>
<dbReference type="RefSeq" id="WP_369592863.1">
    <property type="nucleotide sequence ID" value="NZ_CP045835.1"/>
</dbReference>
<name>A0ABX6DB38_9BACI</name>
<sequence>MGTGTTNTDYTYNIDVDKDYVARAEITYSGYTASYYTSRFMDPNTSFGFSTSFIYRTGNSSGNKIGSVSALEWSQGNKYSYVLPGSPYRISSGGSNKNFVAKTGENAHLTTTIG</sequence>
<keyword evidence="2" id="KW-1185">Reference proteome</keyword>
<gene>
    <name evidence="1" type="ORF">GDS87_12990</name>
</gene>
<protein>
    <submittedName>
        <fullName evidence="1">Uncharacterized protein</fullName>
    </submittedName>
</protein>
<evidence type="ECO:0000313" key="2">
    <source>
        <dbReference type="Proteomes" id="UP000373269"/>
    </source>
</evidence>
<dbReference type="Proteomes" id="UP000373269">
    <property type="component" value="Chromosome"/>
</dbReference>
<proteinExistence type="predicted"/>
<dbReference type="EMBL" id="CP045835">
    <property type="protein sequence ID" value="QGG51799.1"/>
    <property type="molecule type" value="Genomic_DNA"/>
</dbReference>